<dbReference type="OrthoDB" id="9811589at2"/>
<organism evidence="3 4">
    <name type="scientific">Tepidibacillus decaturensis</name>
    <dbReference type="NCBI Taxonomy" id="1413211"/>
    <lineage>
        <taxon>Bacteria</taxon>
        <taxon>Bacillati</taxon>
        <taxon>Bacillota</taxon>
        <taxon>Bacilli</taxon>
        <taxon>Bacillales</taxon>
        <taxon>Bacillaceae</taxon>
        <taxon>Tepidibacillus</taxon>
    </lineage>
</organism>
<dbReference type="STRING" id="1413211.U473_03280"/>
<evidence type="ECO:0000259" key="2">
    <source>
        <dbReference type="Pfam" id="PF13649"/>
    </source>
</evidence>
<dbReference type="CDD" id="cd02440">
    <property type="entry name" value="AdoMet_MTases"/>
    <property type="match status" value="1"/>
</dbReference>
<dbReference type="InterPro" id="IPR029063">
    <property type="entry name" value="SAM-dependent_MTases_sf"/>
</dbReference>
<gene>
    <name evidence="3" type="ORF">U473_03280</name>
</gene>
<feature type="domain" description="Methyltransferase" evidence="2">
    <location>
        <begin position="40"/>
        <end position="134"/>
    </location>
</feature>
<keyword evidence="1" id="KW-0808">Transferase</keyword>
<dbReference type="AlphaFoldDB" id="A0A135L2B4"/>
<dbReference type="SUPFAM" id="SSF53335">
    <property type="entry name" value="S-adenosyl-L-methionine-dependent methyltransferases"/>
    <property type="match status" value="1"/>
</dbReference>
<dbReference type="Proteomes" id="UP000070352">
    <property type="component" value="Unassembled WGS sequence"/>
</dbReference>
<name>A0A135L2B4_9BACI</name>
<evidence type="ECO:0000256" key="1">
    <source>
        <dbReference type="ARBA" id="ARBA00022679"/>
    </source>
</evidence>
<dbReference type="EMBL" id="LSKU01000001">
    <property type="protein sequence ID" value="KXG43151.1"/>
    <property type="molecule type" value="Genomic_DNA"/>
</dbReference>
<reference evidence="3 4" key="1">
    <citation type="submission" date="2016-02" db="EMBL/GenBank/DDBJ databases">
        <title>Draft Genome for Tepidibacillus decaturensis nov. sp. Strain Z9, an Anaerobic, Moderately Thermophilic and Heterotrophic Bacterium from Deep Subsurface of the Illinois Basin, USA.</title>
        <authorList>
            <person name="Dong Y."/>
            <person name="Chang J.Y."/>
            <person name="Sanford R."/>
            <person name="Fouke B.W."/>
        </authorList>
    </citation>
    <scope>NUCLEOTIDE SEQUENCE [LARGE SCALE GENOMIC DNA]</scope>
    <source>
        <strain evidence="3 4">Z9</strain>
    </source>
</reference>
<accession>A0A135L2B4</accession>
<evidence type="ECO:0000313" key="3">
    <source>
        <dbReference type="EMBL" id="KXG43151.1"/>
    </source>
</evidence>
<dbReference type="InterPro" id="IPR041698">
    <property type="entry name" value="Methyltransf_25"/>
</dbReference>
<dbReference type="Gene3D" id="2.20.25.110">
    <property type="entry name" value="S-adenosyl-L-methionine-dependent methyltransferases"/>
    <property type="match status" value="1"/>
</dbReference>
<dbReference type="Pfam" id="PF13649">
    <property type="entry name" value="Methyltransf_25"/>
    <property type="match status" value="1"/>
</dbReference>
<sequence>MNYKKFAYVYDQLMKDAPYDQWIKITEMLVKKYNLHPSQIIDLGCGTGNIAIPLSKQGYQMIGVDLSEEMLSIAFDKMLESHVSFPLIQQNMMELDIDQKVGLIISYCDSFNYLHGIEEVKKAFIQVNKHLEDGAYFIFDMHSPYKFREVFHGQTFAWNDEDISVIWQTEVDIDQLMVNHDLTFFVKQSERCYEKFQETHIQQTYSMEMVKQGLEETGFELEEVFGDFQLQPVQENTERIFYVARKQS</sequence>
<protein>
    <recommendedName>
        <fullName evidence="2">Methyltransferase domain-containing protein</fullName>
    </recommendedName>
</protein>
<dbReference type="PANTHER" id="PTHR43861">
    <property type="entry name" value="TRANS-ACONITATE 2-METHYLTRANSFERASE-RELATED"/>
    <property type="match status" value="1"/>
</dbReference>
<keyword evidence="4" id="KW-1185">Reference proteome</keyword>
<evidence type="ECO:0000313" key="4">
    <source>
        <dbReference type="Proteomes" id="UP000070352"/>
    </source>
</evidence>
<proteinExistence type="predicted"/>
<dbReference type="RefSeq" id="WP_068723282.1">
    <property type="nucleotide sequence ID" value="NZ_LSKU01000001.1"/>
</dbReference>
<comment type="caution">
    <text evidence="3">The sequence shown here is derived from an EMBL/GenBank/DDBJ whole genome shotgun (WGS) entry which is preliminary data.</text>
</comment>
<dbReference type="Gene3D" id="3.40.50.150">
    <property type="entry name" value="Vaccinia Virus protein VP39"/>
    <property type="match status" value="1"/>
</dbReference>
<dbReference type="GO" id="GO:0016740">
    <property type="term" value="F:transferase activity"/>
    <property type="evidence" value="ECO:0007669"/>
    <property type="project" value="UniProtKB-KW"/>
</dbReference>